<dbReference type="GO" id="GO:0015867">
    <property type="term" value="P:ATP transport"/>
    <property type="evidence" value="ECO:0007669"/>
    <property type="project" value="TreeGrafter"/>
</dbReference>
<dbReference type="Proteomes" id="UP000515161">
    <property type="component" value="Unplaced"/>
</dbReference>
<organism evidence="6 7">
    <name type="scientific">Gymnodraco acuticeps</name>
    <name type="common">Antarctic dragonfish</name>
    <dbReference type="NCBI Taxonomy" id="8218"/>
    <lineage>
        <taxon>Eukaryota</taxon>
        <taxon>Metazoa</taxon>
        <taxon>Chordata</taxon>
        <taxon>Craniata</taxon>
        <taxon>Vertebrata</taxon>
        <taxon>Euteleostomi</taxon>
        <taxon>Actinopterygii</taxon>
        <taxon>Neopterygii</taxon>
        <taxon>Teleostei</taxon>
        <taxon>Neoteleostei</taxon>
        <taxon>Acanthomorphata</taxon>
        <taxon>Eupercaria</taxon>
        <taxon>Perciformes</taxon>
        <taxon>Notothenioidei</taxon>
        <taxon>Bathydraconidae</taxon>
        <taxon>Gymnodraco</taxon>
    </lineage>
</organism>
<dbReference type="InterPro" id="IPR036259">
    <property type="entry name" value="MFS_trans_sf"/>
</dbReference>
<keyword evidence="6" id="KW-1185">Reference proteome</keyword>
<evidence type="ECO:0000256" key="3">
    <source>
        <dbReference type="ARBA" id="ARBA00022989"/>
    </source>
</evidence>
<feature type="non-terminal residue" evidence="7">
    <location>
        <position position="1"/>
    </location>
</feature>
<dbReference type="RefSeq" id="XP_034068732.1">
    <property type="nucleotide sequence ID" value="XM_034212841.1"/>
</dbReference>
<evidence type="ECO:0000313" key="7">
    <source>
        <dbReference type="RefSeq" id="XP_034068732.1"/>
    </source>
</evidence>
<reference evidence="7" key="1">
    <citation type="submission" date="2025-08" db="UniProtKB">
        <authorList>
            <consortium name="RefSeq"/>
        </authorList>
    </citation>
    <scope>IDENTIFICATION</scope>
</reference>
<proteinExistence type="predicted"/>
<evidence type="ECO:0000256" key="2">
    <source>
        <dbReference type="ARBA" id="ARBA00022692"/>
    </source>
</evidence>
<evidence type="ECO:0000256" key="4">
    <source>
        <dbReference type="ARBA" id="ARBA00023136"/>
    </source>
</evidence>
<feature type="transmembrane region" description="Helical" evidence="5">
    <location>
        <begin position="66"/>
        <end position="91"/>
    </location>
</feature>
<dbReference type="KEGG" id="gacu:117544054"/>
<gene>
    <name evidence="7" type="primary">LOC117544054</name>
</gene>
<keyword evidence="3 5" id="KW-1133">Transmembrane helix</keyword>
<evidence type="ECO:0000313" key="6">
    <source>
        <dbReference type="Proteomes" id="UP000515161"/>
    </source>
</evidence>
<dbReference type="SUPFAM" id="SSF103473">
    <property type="entry name" value="MFS general substrate transporter"/>
    <property type="match status" value="1"/>
</dbReference>
<dbReference type="InterPro" id="IPR050382">
    <property type="entry name" value="MFS_Na/Anion_cotransporter"/>
</dbReference>
<dbReference type="AlphaFoldDB" id="A0A6P8UT42"/>
<comment type="subcellular location">
    <subcellularLocation>
        <location evidence="1">Membrane</location>
        <topology evidence="1">Multi-pass membrane protein</topology>
    </subcellularLocation>
</comment>
<name>A0A6P8UT42_GYMAC</name>
<evidence type="ECO:0000256" key="1">
    <source>
        <dbReference type="ARBA" id="ARBA00004141"/>
    </source>
</evidence>
<feature type="transmembrane region" description="Helical" evidence="5">
    <location>
        <begin position="20"/>
        <end position="45"/>
    </location>
</feature>
<sequence length="135" mass="14185">SEWVPLGEKDLAVLSRGQPHLFTLFAAGTLPLPPACTFIPVAIGLSSLSSGGGTVNVQDLTPSCAGALYGFMNMMGAFMGLVFVSLSGFLIEVTLSWATVFSLVSLVNVSGLAVFIVFGDARRVDLQDYTPLVQI</sequence>
<dbReference type="InParanoid" id="A0A6P8UT42"/>
<keyword evidence="2 5" id="KW-0812">Transmembrane</keyword>
<keyword evidence="4 5" id="KW-0472">Membrane</keyword>
<evidence type="ECO:0000256" key="5">
    <source>
        <dbReference type="SAM" id="Phobius"/>
    </source>
</evidence>
<protein>
    <submittedName>
        <fullName evidence="7">Solute carrier family 17 member 9-like</fullName>
    </submittedName>
</protein>
<dbReference type="GeneID" id="117544054"/>
<dbReference type="PANTHER" id="PTHR11662:SF279">
    <property type="entry name" value="VOLTAGE-GATED PURINE NUCLEOTIDE UNIPORTER SLC17A9"/>
    <property type="match status" value="1"/>
</dbReference>
<feature type="transmembrane region" description="Helical" evidence="5">
    <location>
        <begin position="97"/>
        <end position="118"/>
    </location>
</feature>
<dbReference type="GO" id="GO:0016020">
    <property type="term" value="C:membrane"/>
    <property type="evidence" value="ECO:0007669"/>
    <property type="project" value="UniProtKB-SubCell"/>
</dbReference>
<dbReference type="PANTHER" id="PTHR11662">
    <property type="entry name" value="SOLUTE CARRIER FAMILY 17"/>
    <property type="match status" value="1"/>
</dbReference>
<accession>A0A6P8UT42</accession>
<dbReference type="OrthoDB" id="2985014at2759"/>